<dbReference type="OrthoDB" id="1179649at2"/>
<evidence type="ECO:0000313" key="2">
    <source>
        <dbReference type="EMBL" id="KAB7528838.1"/>
    </source>
</evidence>
<dbReference type="Gene3D" id="2.60.40.10">
    <property type="entry name" value="Immunoglobulins"/>
    <property type="match status" value="1"/>
</dbReference>
<dbReference type="InterPro" id="IPR013783">
    <property type="entry name" value="Ig-like_fold"/>
</dbReference>
<evidence type="ECO:0008006" key="4">
    <source>
        <dbReference type="Google" id="ProtNLM"/>
    </source>
</evidence>
<dbReference type="RefSeq" id="WP_152132218.1">
    <property type="nucleotide sequence ID" value="NZ_WELG01000002.1"/>
</dbReference>
<dbReference type="EMBL" id="WELG01000002">
    <property type="protein sequence ID" value="KAB7528838.1"/>
    <property type="molecule type" value="Genomic_DNA"/>
</dbReference>
<organism evidence="2 3">
    <name type="scientific">Flagellimonas olearia</name>
    <dbReference type="NCBI Taxonomy" id="552546"/>
    <lineage>
        <taxon>Bacteria</taxon>
        <taxon>Pseudomonadati</taxon>
        <taxon>Bacteroidota</taxon>
        <taxon>Flavobacteriia</taxon>
        <taxon>Flavobacteriales</taxon>
        <taxon>Flavobacteriaceae</taxon>
        <taxon>Flagellimonas</taxon>
    </lineage>
</organism>
<name>A0A6I1DV76_9FLAO</name>
<dbReference type="PROSITE" id="PS51257">
    <property type="entry name" value="PROKAR_LIPOPROTEIN"/>
    <property type="match status" value="1"/>
</dbReference>
<keyword evidence="1" id="KW-0732">Signal</keyword>
<protein>
    <recommendedName>
        <fullName evidence="4">Cadherin domain-containing protein</fullName>
    </recommendedName>
</protein>
<comment type="caution">
    <text evidence="2">The sequence shown here is derived from an EMBL/GenBank/DDBJ whole genome shotgun (WGS) entry which is preliminary data.</text>
</comment>
<evidence type="ECO:0000256" key="1">
    <source>
        <dbReference type="SAM" id="SignalP"/>
    </source>
</evidence>
<dbReference type="AlphaFoldDB" id="A0A6I1DV76"/>
<proteinExistence type="predicted"/>
<reference evidence="2 3" key="1">
    <citation type="submission" date="2019-10" db="EMBL/GenBank/DDBJ databases">
        <title>Muricauda olearia CL-SS4 JCM15563 genome.</title>
        <authorList>
            <person name="Liu L."/>
        </authorList>
    </citation>
    <scope>NUCLEOTIDE SEQUENCE [LARGE SCALE GENOMIC DNA]</scope>
    <source>
        <strain evidence="2 3">CL-SS4</strain>
    </source>
</reference>
<feature type="chain" id="PRO_5026169717" description="Cadherin domain-containing protein" evidence="1">
    <location>
        <begin position="28"/>
        <end position="525"/>
    </location>
</feature>
<dbReference type="Proteomes" id="UP000429785">
    <property type="component" value="Unassembled WGS sequence"/>
</dbReference>
<sequence length="525" mass="58973">MAFKNLFPRPLLALSIIILLASCSVNGDSENSTPPETTVEDSIAPTLTVSGIVENETLSEPQELTLSLADNSGDNLLLEAFLDGVLIYSSSTDYTFELDPNLFAPGEKTIRFVASDDAKNSTSVNVRFIIKRVLVKLSLEENYFRNPIEEAFAFASRNDGVVLDSIILTENAELKLLAPFDFDASEEFVLTIITKNTNGPIDLESIPHLKVAETNNFLLTNQGRFNYETIEVNYAATGFPELEGLGYSYIFFSPDDPTGTLDLLDRFDPPAHIFLKAAGGSVDGEHFYTKIKRDTISSPLLLELDDFTSEHVTVGNFPYTENSVIDIYGFESYADFEADKPHNARFNVGQIVSQNSIRIPYIDNFTYYRHTYVDLYGSNLNGYRYMGEGLPLEDYNPLGTTLVTTLVDNKLLIDFIPLPDYHSGKVHLKSINQNSNWVFNFDASNSEELTLPEIPNFSGMEELAGLTYEIKSTRISSYSNIGSFEDYLNIAKKDNLRYYEHSEKVEHITVWPSMDNRESFIDPSY</sequence>
<feature type="signal peptide" evidence="1">
    <location>
        <begin position="1"/>
        <end position="27"/>
    </location>
</feature>
<evidence type="ECO:0000313" key="3">
    <source>
        <dbReference type="Proteomes" id="UP000429785"/>
    </source>
</evidence>
<gene>
    <name evidence="2" type="ORF">F8C76_13360</name>
</gene>
<accession>A0A6I1DV76</accession>